<proteinExistence type="predicted"/>
<reference evidence="1" key="1">
    <citation type="submission" date="2022-05" db="EMBL/GenBank/DDBJ databases">
        <title>A multi-omics perspective on studying reproductive biology in Daphnia sinensis.</title>
        <authorList>
            <person name="Jia J."/>
        </authorList>
    </citation>
    <scope>NUCLEOTIDE SEQUENCE</scope>
    <source>
        <strain evidence="1">WSL</strain>
    </source>
</reference>
<dbReference type="EMBL" id="WJBH02000072">
    <property type="protein sequence ID" value="KAI9550902.1"/>
    <property type="molecule type" value="Genomic_DNA"/>
</dbReference>
<comment type="caution">
    <text evidence="1">The sequence shown here is derived from an EMBL/GenBank/DDBJ whole genome shotgun (WGS) entry which is preliminary data.</text>
</comment>
<evidence type="ECO:0000313" key="2">
    <source>
        <dbReference type="Proteomes" id="UP000820818"/>
    </source>
</evidence>
<sequence length="296" mass="34116">MGNAIVGVDFEKAYDLVNRDVLWRIMEVMGYPSTFVRWLQTIALVDDVTIFVSCDNDLVIAGKVLELFCQWTKARMNKQKTKALGLGRWRNRVHWPLPWLTSAEILPLLGIKFSSSISETADRVWNQAFGHLQVLQCSDQMADRILSAVMTFVWIGRIERPQRSVVYRPVNQGGLGMINTTLFYRSLFLCPIYKVLTGPDSPESSLLRFWLSFPLRNMLQLYNRNKPAAVIERPSYLLEPLRRIKDLLRAGILAQGKPMIHRKTYRHWIQEVSGTGKIEILRPDLDWPSIWAEIAA</sequence>
<name>A0AAD5KFF3_9CRUS</name>
<protein>
    <recommendedName>
        <fullName evidence="3">Reverse transcriptase domain-containing protein</fullName>
    </recommendedName>
</protein>
<evidence type="ECO:0008006" key="3">
    <source>
        <dbReference type="Google" id="ProtNLM"/>
    </source>
</evidence>
<keyword evidence="2" id="KW-1185">Reference proteome</keyword>
<accession>A0AAD5KFF3</accession>
<dbReference type="AlphaFoldDB" id="A0AAD5KFF3"/>
<organism evidence="1 2">
    <name type="scientific">Daphnia sinensis</name>
    <dbReference type="NCBI Taxonomy" id="1820382"/>
    <lineage>
        <taxon>Eukaryota</taxon>
        <taxon>Metazoa</taxon>
        <taxon>Ecdysozoa</taxon>
        <taxon>Arthropoda</taxon>
        <taxon>Crustacea</taxon>
        <taxon>Branchiopoda</taxon>
        <taxon>Diplostraca</taxon>
        <taxon>Cladocera</taxon>
        <taxon>Anomopoda</taxon>
        <taxon>Daphniidae</taxon>
        <taxon>Daphnia</taxon>
        <taxon>Daphnia similis group</taxon>
    </lineage>
</organism>
<gene>
    <name evidence="1" type="ORF">GHT06_004521</name>
</gene>
<dbReference type="Proteomes" id="UP000820818">
    <property type="component" value="Unassembled WGS sequence"/>
</dbReference>
<evidence type="ECO:0000313" key="1">
    <source>
        <dbReference type="EMBL" id="KAI9550902.1"/>
    </source>
</evidence>